<keyword evidence="8" id="KW-1185">Reference proteome</keyword>
<dbReference type="EMBL" id="JAIWYP010000003">
    <property type="protein sequence ID" value="KAH3858728.1"/>
    <property type="molecule type" value="Genomic_DNA"/>
</dbReference>
<protein>
    <recommendedName>
        <fullName evidence="6">FYVE-type domain-containing protein</fullName>
    </recommendedName>
</protein>
<evidence type="ECO:0000256" key="3">
    <source>
        <dbReference type="ARBA" id="ARBA00022833"/>
    </source>
</evidence>
<evidence type="ECO:0000256" key="5">
    <source>
        <dbReference type="SAM" id="MobiDB-lite"/>
    </source>
</evidence>
<dbReference type="CDD" id="cd19817">
    <property type="entry name" value="Bbox1_ANCHR-like"/>
    <property type="match status" value="1"/>
</dbReference>
<feature type="compositionally biased region" description="Acidic residues" evidence="5">
    <location>
        <begin position="330"/>
        <end position="346"/>
    </location>
</feature>
<keyword evidence="3" id="KW-0862">Zinc</keyword>
<sequence length="458" mass="51237">MSCYGCGSSFGAFKKEHGCKNCGFMFCTSCLPNKLPIPKMNNEKHRVCMKCYNILTGKVKPKKEDPSKYSPPENYKKRVAALKEKEVCGIVSASQVPKPQGGAQVRPPGMSQADWDIQQRLEKLREKTPTEVAAGQTSEVDIADRLAKMKGMDPARYNKQPVYQPPDRRTQQEQMNELLDEISNEVELDSRLPDPVLEISARLARLKEPIPKLEEKPGPDDNNLNKPSTRDSQSFSQNIESGTGQTGPGAVPGSLPKVIGVGTSGKTDPVNEVSPEEMRQILNAAAQELEQEAQRALKGLEDDKEIMKKLQEVKERRKQSSTNVNKDEIIDSESDNDNEDNDEENEEKLAADYIRRAMEENKLDEAAAKDGVDISDSRADKKERAGSLRQEKKRNNTNEEIYDPDELPYCSICTNDAKLRCLGCDYDLFCRSCFREAHQIIGLPGHKSIDYIPPKIAT</sequence>
<dbReference type="PANTHER" id="PTHR46603:SF1">
    <property type="entry name" value="ABSCISSION_NOCUT CHECKPOINT REGULATOR"/>
    <property type="match status" value="1"/>
</dbReference>
<dbReference type="OrthoDB" id="5407799at2759"/>
<feature type="region of interest" description="Disordered" evidence="5">
    <location>
        <begin position="360"/>
        <end position="400"/>
    </location>
</feature>
<keyword evidence="1" id="KW-0479">Metal-binding</keyword>
<evidence type="ECO:0000256" key="1">
    <source>
        <dbReference type="ARBA" id="ARBA00022723"/>
    </source>
</evidence>
<dbReference type="SUPFAM" id="SSF57845">
    <property type="entry name" value="B-box zinc-binding domain"/>
    <property type="match status" value="1"/>
</dbReference>
<dbReference type="Pfam" id="PF22586">
    <property type="entry name" value="ANCHR-like_BBOX"/>
    <property type="match status" value="1"/>
</dbReference>
<dbReference type="CDD" id="cd15749">
    <property type="entry name" value="FYVE_ZFY19"/>
    <property type="match status" value="1"/>
</dbReference>
<feature type="region of interest" description="Disordered" evidence="5">
    <location>
        <begin position="311"/>
        <end position="346"/>
    </location>
</feature>
<dbReference type="PROSITE" id="PS50178">
    <property type="entry name" value="ZF_FYVE"/>
    <property type="match status" value="1"/>
</dbReference>
<dbReference type="GO" id="GO:0008270">
    <property type="term" value="F:zinc ion binding"/>
    <property type="evidence" value="ECO:0007669"/>
    <property type="project" value="UniProtKB-KW"/>
</dbReference>
<dbReference type="Proteomes" id="UP000828390">
    <property type="component" value="Unassembled WGS sequence"/>
</dbReference>
<proteinExistence type="predicted"/>
<dbReference type="Pfam" id="PF01363">
    <property type="entry name" value="FYVE"/>
    <property type="match status" value="1"/>
</dbReference>
<feature type="compositionally biased region" description="Polar residues" evidence="5">
    <location>
        <begin position="222"/>
        <end position="243"/>
    </location>
</feature>
<dbReference type="GO" id="GO:0032266">
    <property type="term" value="F:phosphatidylinositol-3-phosphate binding"/>
    <property type="evidence" value="ECO:0007669"/>
    <property type="project" value="TreeGrafter"/>
</dbReference>
<dbReference type="AlphaFoldDB" id="A0A9D4LHJ7"/>
<evidence type="ECO:0000256" key="4">
    <source>
        <dbReference type="PROSITE-ProRule" id="PRU00091"/>
    </source>
</evidence>
<dbReference type="SMART" id="SM00064">
    <property type="entry name" value="FYVE"/>
    <property type="match status" value="1"/>
</dbReference>
<evidence type="ECO:0000259" key="6">
    <source>
        <dbReference type="PROSITE" id="PS50178"/>
    </source>
</evidence>
<dbReference type="GO" id="GO:0044878">
    <property type="term" value="P:mitotic cytokinesis checkpoint signaling"/>
    <property type="evidence" value="ECO:0007669"/>
    <property type="project" value="TreeGrafter"/>
</dbReference>
<dbReference type="GO" id="GO:0009838">
    <property type="term" value="P:abscission"/>
    <property type="evidence" value="ECO:0007669"/>
    <property type="project" value="TreeGrafter"/>
</dbReference>
<name>A0A9D4LHJ7_DREPO</name>
<dbReference type="InterPro" id="IPR013083">
    <property type="entry name" value="Znf_RING/FYVE/PHD"/>
</dbReference>
<feature type="region of interest" description="Disordered" evidence="5">
    <location>
        <begin position="206"/>
        <end position="286"/>
    </location>
</feature>
<dbReference type="PANTHER" id="PTHR46603">
    <property type="entry name" value="ABSCISSION/NOCUT CHECKPOINT REGULATOR"/>
    <property type="match status" value="1"/>
</dbReference>
<dbReference type="Gene3D" id="3.30.40.10">
    <property type="entry name" value="Zinc/RING finger domain, C3HC4 (zinc finger)"/>
    <property type="match status" value="1"/>
</dbReference>
<gene>
    <name evidence="7" type="ORF">DPMN_101355</name>
</gene>
<reference evidence="7" key="1">
    <citation type="journal article" date="2019" name="bioRxiv">
        <title>The Genome of the Zebra Mussel, Dreissena polymorpha: A Resource for Invasive Species Research.</title>
        <authorList>
            <person name="McCartney M.A."/>
            <person name="Auch B."/>
            <person name="Kono T."/>
            <person name="Mallez S."/>
            <person name="Zhang Y."/>
            <person name="Obille A."/>
            <person name="Becker A."/>
            <person name="Abrahante J.E."/>
            <person name="Garbe J."/>
            <person name="Badalamenti J.P."/>
            <person name="Herman A."/>
            <person name="Mangelson H."/>
            <person name="Liachko I."/>
            <person name="Sullivan S."/>
            <person name="Sone E.D."/>
            <person name="Koren S."/>
            <person name="Silverstein K.A.T."/>
            <person name="Beckman K.B."/>
            <person name="Gohl D.M."/>
        </authorList>
    </citation>
    <scope>NUCLEOTIDE SEQUENCE</scope>
    <source>
        <strain evidence="7">Duluth1</strain>
        <tissue evidence="7">Whole animal</tissue>
    </source>
</reference>
<dbReference type="GO" id="GO:0005813">
    <property type="term" value="C:centrosome"/>
    <property type="evidence" value="ECO:0007669"/>
    <property type="project" value="TreeGrafter"/>
</dbReference>
<accession>A0A9D4LHJ7</accession>
<evidence type="ECO:0000256" key="2">
    <source>
        <dbReference type="ARBA" id="ARBA00022771"/>
    </source>
</evidence>
<feature type="domain" description="FYVE-type" evidence="6">
    <location>
        <begin position="1"/>
        <end position="56"/>
    </location>
</feature>
<dbReference type="InterPro" id="IPR017455">
    <property type="entry name" value="Znf_FYVE-rel"/>
</dbReference>
<keyword evidence="2 4" id="KW-0863">Zinc-finger</keyword>
<dbReference type="InterPro" id="IPR011011">
    <property type="entry name" value="Znf_FYVE_PHD"/>
</dbReference>
<dbReference type="GO" id="GO:0030496">
    <property type="term" value="C:midbody"/>
    <property type="evidence" value="ECO:0007669"/>
    <property type="project" value="TreeGrafter"/>
</dbReference>
<dbReference type="SUPFAM" id="SSF57903">
    <property type="entry name" value="FYVE/PHD zinc finger"/>
    <property type="match status" value="1"/>
</dbReference>
<evidence type="ECO:0000313" key="8">
    <source>
        <dbReference type="Proteomes" id="UP000828390"/>
    </source>
</evidence>
<feature type="compositionally biased region" description="Basic and acidic residues" evidence="5">
    <location>
        <begin position="206"/>
        <end position="219"/>
    </location>
</feature>
<reference evidence="7" key="2">
    <citation type="submission" date="2020-11" db="EMBL/GenBank/DDBJ databases">
        <authorList>
            <person name="McCartney M.A."/>
            <person name="Auch B."/>
            <person name="Kono T."/>
            <person name="Mallez S."/>
            <person name="Becker A."/>
            <person name="Gohl D.M."/>
            <person name="Silverstein K.A.T."/>
            <person name="Koren S."/>
            <person name="Bechman K.B."/>
            <person name="Herman A."/>
            <person name="Abrahante J.E."/>
            <person name="Garbe J."/>
        </authorList>
    </citation>
    <scope>NUCLEOTIDE SEQUENCE</scope>
    <source>
        <strain evidence="7">Duluth1</strain>
        <tissue evidence="7">Whole animal</tissue>
    </source>
</reference>
<comment type="caution">
    <text evidence="7">The sequence shown here is derived from an EMBL/GenBank/DDBJ whole genome shotgun (WGS) entry which is preliminary data.</text>
</comment>
<dbReference type="InterPro" id="IPR044553">
    <property type="entry name" value="Bbox1_ANCHR"/>
</dbReference>
<feature type="compositionally biased region" description="Basic and acidic residues" evidence="5">
    <location>
        <begin position="360"/>
        <end position="397"/>
    </location>
</feature>
<dbReference type="InterPro" id="IPR000306">
    <property type="entry name" value="Znf_FYVE"/>
</dbReference>
<evidence type="ECO:0000313" key="7">
    <source>
        <dbReference type="EMBL" id="KAH3858728.1"/>
    </source>
</evidence>
<dbReference type="GO" id="GO:0032154">
    <property type="term" value="C:cleavage furrow"/>
    <property type="evidence" value="ECO:0007669"/>
    <property type="project" value="TreeGrafter"/>
</dbReference>
<organism evidence="7 8">
    <name type="scientific">Dreissena polymorpha</name>
    <name type="common">Zebra mussel</name>
    <name type="synonym">Mytilus polymorpha</name>
    <dbReference type="NCBI Taxonomy" id="45954"/>
    <lineage>
        <taxon>Eukaryota</taxon>
        <taxon>Metazoa</taxon>
        <taxon>Spiralia</taxon>
        <taxon>Lophotrochozoa</taxon>
        <taxon>Mollusca</taxon>
        <taxon>Bivalvia</taxon>
        <taxon>Autobranchia</taxon>
        <taxon>Heteroconchia</taxon>
        <taxon>Euheterodonta</taxon>
        <taxon>Imparidentia</taxon>
        <taxon>Neoheterodontei</taxon>
        <taxon>Myida</taxon>
        <taxon>Dreissenoidea</taxon>
        <taxon>Dreissenidae</taxon>
        <taxon>Dreissena</taxon>
    </lineage>
</organism>